<gene>
    <name evidence="3" type="ORF">CEE69_15160</name>
</gene>
<evidence type="ECO:0000313" key="3">
    <source>
        <dbReference type="EMBL" id="PHQ34355.1"/>
    </source>
</evidence>
<dbReference type="InterPro" id="IPR024618">
    <property type="entry name" value="DUF3857"/>
</dbReference>
<evidence type="ECO:0000256" key="1">
    <source>
        <dbReference type="SAM" id="SignalP"/>
    </source>
</evidence>
<protein>
    <recommendedName>
        <fullName evidence="2">DUF3857 domain-containing protein</fullName>
    </recommendedName>
</protein>
<evidence type="ECO:0000259" key="2">
    <source>
        <dbReference type="Pfam" id="PF12969"/>
    </source>
</evidence>
<name>A0A2G1W5Q6_9BACT</name>
<keyword evidence="1" id="KW-0732">Signal</keyword>
<dbReference type="EMBL" id="NIZW01000011">
    <property type="protein sequence ID" value="PHQ34355.1"/>
    <property type="molecule type" value="Genomic_DNA"/>
</dbReference>
<dbReference type="OrthoDB" id="269922at2"/>
<feature type="domain" description="DUF3857" evidence="2">
    <location>
        <begin position="77"/>
        <end position="244"/>
    </location>
</feature>
<dbReference type="InterPro" id="IPR038765">
    <property type="entry name" value="Papain-like_cys_pep_sf"/>
</dbReference>
<proteinExistence type="predicted"/>
<dbReference type="Proteomes" id="UP000225740">
    <property type="component" value="Unassembled WGS sequence"/>
</dbReference>
<dbReference type="SUPFAM" id="SSF54001">
    <property type="entry name" value="Cysteine proteinases"/>
    <property type="match status" value="1"/>
</dbReference>
<dbReference type="Pfam" id="PF12969">
    <property type="entry name" value="DUF3857"/>
    <property type="match status" value="1"/>
</dbReference>
<reference evidence="3 4" key="1">
    <citation type="submission" date="2017-06" db="EMBL/GenBank/DDBJ databases">
        <title>Description of Rhodopirellula bahusiensis sp. nov.</title>
        <authorList>
            <person name="Kizina J."/>
            <person name="Harder J."/>
        </authorList>
    </citation>
    <scope>NUCLEOTIDE SEQUENCE [LARGE SCALE GENOMIC DNA]</scope>
    <source>
        <strain evidence="3 4">SWK21</strain>
    </source>
</reference>
<dbReference type="RefSeq" id="WP_099261501.1">
    <property type="nucleotide sequence ID" value="NZ_NIZW01000011.1"/>
</dbReference>
<accession>A0A2G1W5Q6</accession>
<dbReference type="GeneID" id="90609425"/>
<dbReference type="Gene3D" id="1.25.40.10">
    <property type="entry name" value="Tetratricopeptide repeat domain"/>
    <property type="match status" value="2"/>
</dbReference>
<sequence>MQPPHSFLALVWLASFSVTASWNGIANADETEVELPWAGDIFEASAETILAAAEKLPRSDDDVNEYLAWDERIRISADHRVTKTTRRVYRILSRDDVDMRASLSVAWTPWLEEKPTMRARVITRDGVVHDLDPATITESSGSNVQNQVYTDTRVLTAPLPAVSIGAVIETEVITAEHTSFCPIGIVGHAVWERFSRCHSMYNEVRVDSSIALQLHCVGKSTPVDIRQDGDEKVWSLKQTDPKPIEALWDYMPSDQSAISYVTYCTGESWSDIAEYYHEMVNQQIAGEVLGVLPDEVKRSWQQENAPSDRLKLVEAACTKILQSIRYTGIEFGVAAIQPARPIDTMRRRYGDCKDQACLMVAVLRELDMEAYVALLNTQTATDLVAEAPGLNAFDHAMVYIPTQEGLNETWIDMTASFTTFGELPVSDQGRLALVASPSTKDLKRISQTKSRDNFRRHKTVYQLATDGPATATVTTSSQGSFASYWRSAYASQPSNQLRRSLEDQYRDVYGDANVEQFQYDDPTNISSPDFKVQYNLTSENLTTNEAGILTVELQPGGAFGYLPYEFVGPEYAALLADPEDIERSLPFEISRYVFRTEVELHPPVGFDVVSLPKPKTIHVGDLKVELTCKEQTDGTIHFQIELDTGGGNLSQDQMVEFRDEFLSLSGNVNPDEWSIPIEFAYEPTRTFEEGDEVAGIRAMIQIAKDNPKDLFNRGELSNTLLLVGLVRESQAVAKQMVADAPESTIAHWQLAWSNMHNLQGQSLRRGVDHALVIANLQRLIELDPDNLDAKYNLAVALEHDDQFNRHTNQEALEKSATLYKKLLEEVPFEQAVVNYALVLMNLGETRSIRNLTRSYPTMFEPWIFLAVAEILDNGLAAGNRVIAQASQRFDKNMLQENIVAQLRSLRRYDLLREFVNAHPGISNASSFIANLKPYEDVKLDSSDPSSALQSMLAKFMTVGADMDQLRKSYIDTDDQRLIAADVRGLPVFLQNVRTGIIENFGRTDLCEDILSMYEFSAEGDDVGGYLVSATVIDGIAESVPSIGRMVVRDGEHYRIHHSGRSWNNYGVKALELIDSGHPEEAKRWIDPVYEFERNQVSFFDPFAGSPFGQSWFASSASDTQDLRLAALLLASRNSDDTGIDEELVAVRDQYRPALQLQIDRARITCLNQQKRFEESLSLAETLLERYPNKTALLAARFEAELALGYHDKAESTLKRISSVDVRNSISPRHRFLTKTQGHRKAMEYIRERFEEHPEMFLLRDKLCWRSLFTGESSQFLEQARQSVAESLTMRHVSANGHTLACIYADNGQLTKAFEELTEAVNARNGIHESYDQLVLGRIAQQCGLPEAAAKYYQQVEQPLFGEVPNASCFDLAAKWMQSLDSTDEQ</sequence>
<dbReference type="InterPro" id="IPR011990">
    <property type="entry name" value="TPR-like_helical_dom_sf"/>
</dbReference>
<keyword evidence="4" id="KW-1185">Reference proteome</keyword>
<dbReference type="Gene3D" id="2.60.40.3140">
    <property type="match status" value="1"/>
</dbReference>
<dbReference type="SUPFAM" id="SSF48452">
    <property type="entry name" value="TPR-like"/>
    <property type="match status" value="2"/>
</dbReference>
<organism evidence="3 4">
    <name type="scientific">Rhodopirellula bahusiensis</name>
    <dbReference type="NCBI Taxonomy" id="2014065"/>
    <lineage>
        <taxon>Bacteria</taxon>
        <taxon>Pseudomonadati</taxon>
        <taxon>Planctomycetota</taxon>
        <taxon>Planctomycetia</taxon>
        <taxon>Pirellulales</taxon>
        <taxon>Pirellulaceae</taxon>
        <taxon>Rhodopirellula</taxon>
    </lineage>
</organism>
<evidence type="ECO:0000313" key="4">
    <source>
        <dbReference type="Proteomes" id="UP000225740"/>
    </source>
</evidence>
<feature type="chain" id="PRO_5013921653" description="DUF3857 domain-containing protein" evidence="1">
    <location>
        <begin position="21"/>
        <end position="1385"/>
    </location>
</feature>
<comment type="caution">
    <text evidence="3">The sequence shown here is derived from an EMBL/GenBank/DDBJ whole genome shotgun (WGS) entry which is preliminary data.</text>
</comment>
<dbReference type="Gene3D" id="3.10.620.30">
    <property type="match status" value="1"/>
</dbReference>
<feature type="signal peptide" evidence="1">
    <location>
        <begin position="1"/>
        <end position="20"/>
    </location>
</feature>